<dbReference type="Pfam" id="PF03412">
    <property type="entry name" value="Peptidase_C39"/>
    <property type="match status" value="1"/>
</dbReference>
<dbReference type="EMBL" id="CP002339">
    <property type="protein sequence ID" value="AEF05355.1"/>
    <property type="molecule type" value="Genomic_DNA"/>
</dbReference>
<dbReference type="RefSeq" id="WP_013786266.1">
    <property type="nucleotide sequence ID" value="NC_015554.1"/>
</dbReference>
<dbReference type="Pfam" id="PF00664">
    <property type="entry name" value="ABC_membrane"/>
    <property type="match status" value="1"/>
</dbReference>
<gene>
    <name evidence="11" type="ordered locus">ambt_19320</name>
</gene>
<protein>
    <submittedName>
        <fullName evidence="11">Toxin secretion ABC transporter ATP-binding subunit/permease</fullName>
    </submittedName>
</protein>
<dbReference type="Proteomes" id="UP000000683">
    <property type="component" value="Chromosome"/>
</dbReference>
<dbReference type="CDD" id="cd18567">
    <property type="entry name" value="ABC_6TM_CvaB_RaxB_like"/>
    <property type="match status" value="1"/>
</dbReference>
<dbReference type="GO" id="GO:0016887">
    <property type="term" value="F:ATP hydrolysis activity"/>
    <property type="evidence" value="ECO:0007669"/>
    <property type="project" value="InterPro"/>
</dbReference>
<dbReference type="SMART" id="SM00382">
    <property type="entry name" value="AAA"/>
    <property type="match status" value="1"/>
</dbReference>
<feature type="transmembrane region" description="Helical" evidence="7">
    <location>
        <begin position="176"/>
        <end position="197"/>
    </location>
</feature>
<dbReference type="GO" id="GO:0006508">
    <property type="term" value="P:proteolysis"/>
    <property type="evidence" value="ECO:0007669"/>
    <property type="project" value="InterPro"/>
</dbReference>
<dbReference type="GO" id="GO:0008233">
    <property type="term" value="F:peptidase activity"/>
    <property type="evidence" value="ECO:0007669"/>
    <property type="project" value="InterPro"/>
</dbReference>
<comment type="subcellular location">
    <subcellularLocation>
        <location evidence="1">Cell membrane</location>
        <topology evidence="1">Multi-pass membrane protein</topology>
    </subcellularLocation>
</comment>
<dbReference type="eggNOG" id="COG3271">
    <property type="taxonomic scope" value="Bacteria"/>
</dbReference>
<dbReference type="InterPro" id="IPR017871">
    <property type="entry name" value="ABC_transporter-like_CS"/>
</dbReference>
<dbReference type="GO" id="GO:0005886">
    <property type="term" value="C:plasma membrane"/>
    <property type="evidence" value="ECO:0007669"/>
    <property type="project" value="UniProtKB-SubCell"/>
</dbReference>
<keyword evidence="2 7" id="KW-0812">Transmembrane</keyword>
<dbReference type="Pfam" id="PF00005">
    <property type="entry name" value="ABC_tran"/>
    <property type="match status" value="1"/>
</dbReference>
<dbReference type="AlphaFoldDB" id="F5ZFR4"/>
<evidence type="ECO:0000256" key="3">
    <source>
        <dbReference type="ARBA" id="ARBA00022741"/>
    </source>
</evidence>
<feature type="transmembrane region" description="Helical" evidence="7">
    <location>
        <begin position="212"/>
        <end position="233"/>
    </location>
</feature>
<feature type="transmembrane region" description="Helical" evidence="7">
    <location>
        <begin position="412"/>
        <end position="438"/>
    </location>
</feature>
<dbReference type="PANTHER" id="PTHR24221:SF606">
    <property type="entry name" value="COLICIN V SECRETION-PROCESSING ATP-BINDING PROTEIN"/>
    <property type="match status" value="1"/>
</dbReference>
<feature type="domain" description="Peptidase C39" evidence="10">
    <location>
        <begin position="26"/>
        <end position="145"/>
    </location>
</feature>
<feature type="domain" description="ABC transmembrane type-1" evidence="9">
    <location>
        <begin position="177"/>
        <end position="458"/>
    </location>
</feature>
<evidence type="ECO:0000256" key="5">
    <source>
        <dbReference type="ARBA" id="ARBA00022989"/>
    </source>
</evidence>
<dbReference type="SUPFAM" id="SSF90123">
    <property type="entry name" value="ABC transporter transmembrane region"/>
    <property type="match status" value="1"/>
</dbReference>
<dbReference type="eggNOG" id="COG2274">
    <property type="taxonomic scope" value="Bacteria"/>
</dbReference>
<dbReference type="InterPro" id="IPR005074">
    <property type="entry name" value="Peptidase_C39"/>
</dbReference>
<dbReference type="KEGG" id="alt:ambt_19320"/>
<evidence type="ECO:0000259" key="10">
    <source>
        <dbReference type="PROSITE" id="PS50990"/>
    </source>
</evidence>
<keyword evidence="12" id="KW-1185">Reference proteome</keyword>
<dbReference type="OrthoDB" id="9806127at2"/>
<dbReference type="Gene3D" id="3.90.70.10">
    <property type="entry name" value="Cysteine proteinases"/>
    <property type="match status" value="1"/>
</dbReference>
<sequence>MTIAHGFTSPVLSALSPKNKVPVVLQTEAAECGLACVSMVAQYYGDKRDMTHLRQHISVSLRGITLKDIMDIAQQMAFQCRALKVEPQDLSQLTLPAILHWDMRHFVVLTKVKQERLTIHDPSIGKRTFTFDEASKHLTGIALEITPKDNFSPPPARPLLKLRNFFTRTVGFKRNLATLLALSALLQLFALASPYYVQTVVDDVLLQGNQALLTALAIGFTFLLLISIFTRVLRRFLILAVSSRLQLQMSASVFQHLLSLPLDFFAKRHVGDVVSRFGSLAHIREFLTTGLVTAFLDGVLAIITLVVMALYSVKLTLCVVLVVAIYLLFRIALIPVTKRLTTEKIALGATEQSHFMESVRGMLPIRVYHQESQRHSQWQNKLVATLNKDISLGKLNIGSDAVNQILFGIENIVVIFIAASLVMDNMLTVGMMLAFIAYKTKFTAAVDGLVSKFIELRMLAVHFSRLSDIVLTEPAETTVLSQQSSPYTNVPSVSGATSSHEIASNTPVIHLKAHNLSYRYGEGCKCIFENLNLSVSAGEIIAIVGASGSGKSTLLKCLMGLYAPFDGTVSHNTISSNHSPVIASVLQEDMCLSGSMAENISCFDEIPNQEKVIRAAQLACIHDEICAMPMQYHSLVGDMGSSLSGGQKQRLLLARALYREPDILFLDEASSHLDIHNEHIINTHLKALNITRIMVAHRPQTIALADTVYQLVDGTLQHSPASEVVEENNNTPLGDS</sequence>
<evidence type="ECO:0000256" key="7">
    <source>
        <dbReference type="SAM" id="Phobius"/>
    </source>
</evidence>
<dbReference type="PROSITE" id="PS50893">
    <property type="entry name" value="ABC_TRANSPORTER_2"/>
    <property type="match status" value="1"/>
</dbReference>
<evidence type="ECO:0000313" key="11">
    <source>
        <dbReference type="EMBL" id="AEF05355.1"/>
    </source>
</evidence>
<evidence type="ECO:0000256" key="1">
    <source>
        <dbReference type="ARBA" id="ARBA00004651"/>
    </source>
</evidence>
<keyword evidence="6 7" id="KW-0472">Membrane</keyword>
<feature type="transmembrane region" description="Helical" evidence="7">
    <location>
        <begin position="286"/>
        <end position="308"/>
    </location>
</feature>
<feature type="domain" description="ABC transporter" evidence="8">
    <location>
        <begin position="511"/>
        <end position="736"/>
    </location>
</feature>
<dbReference type="InterPro" id="IPR027417">
    <property type="entry name" value="P-loop_NTPase"/>
</dbReference>
<keyword evidence="5 7" id="KW-1133">Transmembrane helix</keyword>
<dbReference type="SUPFAM" id="SSF52540">
    <property type="entry name" value="P-loop containing nucleoside triphosphate hydrolases"/>
    <property type="match status" value="1"/>
</dbReference>
<evidence type="ECO:0000256" key="4">
    <source>
        <dbReference type="ARBA" id="ARBA00022840"/>
    </source>
</evidence>
<accession>F5ZFR4</accession>
<organism evidence="11 12">
    <name type="scientific">Alteromonas naphthalenivorans</name>
    <dbReference type="NCBI Taxonomy" id="715451"/>
    <lineage>
        <taxon>Bacteria</taxon>
        <taxon>Pseudomonadati</taxon>
        <taxon>Pseudomonadota</taxon>
        <taxon>Gammaproteobacteria</taxon>
        <taxon>Alteromonadales</taxon>
        <taxon>Alteromonadaceae</taxon>
        <taxon>Alteromonas/Salinimonas group</taxon>
        <taxon>Alteromonas</taxon>
    </lineage>
</organism>
<dbReference type="PROSITE" id="PS50929">
    <property type="entry name" value="ABC_TM1F"/>
    <property type="match status" value="1"/>
</dbReference>
<dbReference type="InterPro" id="IPR039421">
    <property type="entry name" value="Type_1_exporter"/>
</dbReference>
<dbReference type="GO" id="GO:0140359">
    <property type="term" value="F:ABC-type transporter activity"/>
    <property type="evidence" value="ECO:0007669"/>
    <property type="project" value="InterPro"/>
</dbReference>
<evidence type="ECO:0000256" key="2">
    <source>
        <dbReference type="ARBA" id="ARBA00022692"/>
    </source>
</evidence>
<dbReference type="GO" id="GO:0005524">
    <property type="term" value="F:ATP binding"/>
    <property type="evidence" value="ECO:0007669"/>
    <property type="project" value="UniProtKB-KW"/>
</dbReference>
<evidence type="ECO:0000259" key="8">
    <source>
        <dbReference type="PROSITE" id="PS50893"/>
    </source>
</evidence>
<keyword evidence="4 11" id="KW-0067">ATP-binding</keyword>
<evidence type="ECO:0000256" key="6">
    <source>
        <dbReference type="ARBA" id="ARBA00023136"/>
    </source>
</evidence>
<feature type="transmembrane region" description="Helical" evidence="7">
    <location>
        <begin position="315"/>
        <end position="334"/>
    </location>
</feature>
<dbReference type="InterPro" id="IPR003439">
    <property type="entry name" value="ABC_transporter-like_ATP-bd"/>
</dbReference>
<dbReference type="PANTHER" id="PTHR24221">
    <property type="entry name" value="ATP-BINDING CASSETTE SUB-FAMILY B"/>
    <property type="match status" value="1"/>
</dbReference>
<dbReference type="InterPro" id="IPR003593">
    <property type="entry name" value="AAA+_ATPase"/>
</dbReference>
<dbReference type="PROSITE" id="PS50990">
    <property type="entry name" value="PEPTIDASE_C39"/>
    <property type="match status" value="1"/>
</dbReference>
<keyword evidence="3" id="KW-0547">Nucleotide-binding</keyword>
<dbReference type="MEROPS" id="C39.005"/>
<dbReference type="InterPro" id="IPR011527">
    <property type="entry name" value="ABC1_TM_dom"/>
</dbReference>
<reference evidence="11 12" key="1">
    <citation type="journal article" date="2011" name="J. Bacteriol.">
        <title>Complete genome sequence of the polycyclic aromatic hydrocarbon-degrading bacterium Alteromonas sp. strain SN2.</title>
        <authorList>
            <person name="Jin H.M."/>
            <person name="Jeong H."/>
            <person name="Moon E.J."/>
            <person name="Math R.K."/>
            <person name="Lee K."/>
            <person name="Kim H.J."/>
            <person name="Jeon C.O."/>
            <person name="Oh T.K."/>
            <person name="Kim J.F."/>
        </authorList>
    </citation>
    <scope>NUCLEOTIDE SEQUENCE [LARGE SCALE GENOMIC DNA]</scope>
    <source>
        <strain evidence="12">JCM 17741 / KACC 18427 / KCTC 11700BP / SN2</strain>
    </source>
</reference>
<dbReference type="Gene3D" id="1.20.1560.10">
    <property type="entry name" value="ABC transporter type 1, transmembrane domain"/>
    <property type="match status" value="1"/>
</dbReference>
<evidence type="ECO:0000259" key="9">
    <source>
        <dbReference type="PROSITE" id="PS50929"/>
    </source>
</evidence>
<dbReference type="PROSITE" id="PS00211">
    <property type="entry name" value="ABC_TRANSPORTER_1"/>
    <property type="match status" value="1"/>
</dbReference>
<dbReference type="CDD" id="cd03228">
    <property type="entry name" value="ABCC_MRP_Like"/>
    <property type="match status" value="1"/>
</dbReference>
<name>F5ZFR4_ALTNA</name>
<evidence type="ECO:0000313" key="12">
    <source>
        <dbReference type="Proteomes" id="UP000000683"/>
    </source>
</evidence>
<dbReference type="GO" id="GO:0034040">
    <property type="term" value="F:ATPase-coupled lipid transmembrane transporter activity"/>
    <property type="evidence" value="ECO:0007669"/>
    <property type="project" value="TreeGrafter"/>
</dbReference>
<dbReference type="Gene3D" id="3.40.50.300">
    <property type="entry name" value="P-loop containing nucleotide triphosphate hydrolases"/>
    <property type="match status" value="1"/>
</dbReference>
<dbReference type="HOGENOM" id="CLU_000604_84_3_6"/>
<proteinExistence type="predicted"/>
<dbReference type="InterPro" id="IPR036640">
    <property type="entry name" value="ABC1_TM_sf"/>
</dbReference>